<evidence type="ECO:0000313" key="6">
    <source>
        <dbReference type="Proteomes" id="UP001501411"/>
    </source>
</evidence>
<dbReference type="InterPro" id="IPR007560">
    <property type="entry name" value="Restrct_endonuc_IV_Mrr"/>
</dbReference>
<dbReference type="SUPFAM" id="SSF52980">
    <property type="entry name" value="Restriction endonuclease-like"/>
    <property type="match status" value="1"/>
</dbReference>
<keyword evidence="6" id="KW-1185">Reference proteome</keyword>
<reference evidence="6" key="1">
    <citation type="journal article" date="2019" name="Int. J. Syst. Evol. Microbiol.">
        <title>The Global Catalogue of Microorganisms (GCM) 10K type strain sequencing project: providing services to taxonomists for standard genome sequencing and annotation.</title>
        <authorList>
            <consortium name="The Broad Institute Genomics Platform"/>
            <consortium name="The Broad Institute Genome Sequencing Center for Infectious Disease"/>
            <person name="Wu L."/>
            <person name="Ma J."/>
        </authorList>
    </citation>
    <scope>NUCLEOTIDE SEQUENCE [LARGE SCALE GENOMIC DNA]</scope>
    <source>
        <strain evidence="6">JCM 18200</strain>
    </source>
</reference>
<proteinExistence type="predicted"/>
<dbReference type="Pfam" id="PF03477">
    <property type="entry name" value="ATP-cone"/>
    <property type="match status" value="1"/>
</dbReference>
<dbReference type="Pfam" id="PF04471">
    <property type="entry name" value="Mrr_cat"/>
    <property type="match status" value="1"/>
</dbReference>
<dbReference type="InterPro" id="IPR005144">
    <property type="entry name" value="ATP-cone_dom"/>
</dbReference>
<evidence type="ECO:0000256" key="1">
    <source>
        <dbReference type="ARBA" id="ARBA00022741"/>
    </source>
</evidence>
<accession>A0ABP9BFH5</accession>
<dbReference type="RefSeq" id="WP_345231844.1">
    <property type="nucleotide sequence ID" value="NZ_BAABIQ010000034.1"/>
</dbReference>
<protein>
    <recommendedName>
        <fullName evidence="4">ATP-cone domain-containing protein</fullName>
    </recommendedName>
</protein>
<organism evidence="5 6">
    <name type="scientific">Olivibacter ginsenosidimutans</name>
    <dbReference type="NCBI Taxonomy" id="1176537"/>
    <lineage>
        <taxon>Bacteria</taxon>
        <taxon>Pseudomonadati</taxon>
        <taxon>Bacteroidota</taxon>
        <taxon>Sphingobacteriia</taxon>
        <taxon>Sphingobacteriales</taxon>
        <taxon>Sphingobacteriaceae</taxon>
        <taxon>Olivibacter</taxon>
    </lineage>
</organism>
<sequence length="278" mass="32052">MKVRKYTGELVDFDLDRLKGSLLKSGASEETVEAIWDKMSRSVFNGITTRQLYKMAFQLLKQQRHSLAARYSLKKALRDLGPTGYLFEKWVARLFEYMHYQTVTGLILEGNAVSHEVDVAAQKEDELLLIECKFRNTVDAKVNVTNPMYFLSRFVDLKEKSFNFFGKSTKFNQPWLITNAYLTKDAIDFANYYKIHLLSWDYPEGNSIKNRVDHAGLYPLTCLTSINASEKEKLMSAHYMLVKDILDNPASLDSLEATPQRVNKIYNEAYELIHGLDT</sequence>
<dbReference type="InterPro" id="IPR011856">
    <property type="entry name" value="tRNA_endonuc-like_dom_sf"/>
</dbReference>
<dbReference type="Proteomes" id="UP001501411">
    <property type="component" value="Unassembled WGS sequence"/>
</dbReference>
<dbReference type="EMBL" id="BAABIQ010000034">
    <property type="protein sequence ID" value="GAA4793412.1"/>
    <property type="molecule type" value="Genomic_DNA"/>
</dbReference>
<gene>
    <name evidence="5" type="ORF">GCM10023231_22120</name>
</gene>
<name>A0ABP9BFH5_9SPHI</name>
<comment type="caution">
    <text evidence="5">The sequence shown here is derived from an EMBL/GenBank/DDBJ whole genome shotgun (WGS) entry which is preliminary data.</text>
</comment>
<dbReference type="Gene3D" id="3.40.1350.10">
    <property type="match status" value="1"/>
</dbReference>
<evidence type="ECO:0000259" key="4">
    <source>
        <dbReference type="PROSITE" id="PS51161"/>
    </source>
</evidence>
<feature type="domain" description="ATP-cone" evidence="4">
    <location>
        <begin position="1"/>
        <end position="82"/>
    </location>
</feature>
<dbReference type="PROSITE" id="PS51161">
    <property type="entry name" value="ATP_CONE"/>
    <property type="match status" value="1"/>
</dbReference>
<dbReference type="InterPro" id="IPR011335">
    <property type="entry name" value="Restrct_endonuc-II-like"/>
</dbReference>
<keyword evidence="1 3" id="KW-0547">Nucleotide-binding</keyword>
<keyword evidence="2 3" id="KW-0067">ATP-binding</keyword>
<evidence type="ECO:0000313" key="5">
    <source>
        <dbReference type="EMBL" id="GAA4793412.1"/>
    </source>
</evidence>
<evidence type="ECO:0000256" key="3">
    <source>
        <dbReference type="PROSITE-ProRule" id="PRU00492"/>
    </source>
</evidence>
<evidence type="ECO:0000256" key="2">
    <source>
        <dbReference type="ARBA" id="ARBA00022840"/>
    </source>
</evidence>